<keyword evidence="1" id="KW-0732">Signal</keyword>
<feature type="signal peptide" evidence="1">
    <location>
        <begin position="1"/>
        <end position="20"/>
    </location>
</feature>
<dbReference type="EMBL" id="OU895877">
    <property type="protein sequence ID" value="CAG9799856.1"/>
    <property type="molecule type" value="Genomic_DNA"/>
</dbReference>
<keyword evidence="3" id="KW-1185">Reference proteome</keyword>
<dbReference type="AlphaFoldDB" id="A0A9N9RN12"/>
<evidence type="ECO:0000313" key="3">
    <source>
        <dbReference type="Proteomes" id="UP001153620"/>
    </source>
</evidence>
<reference evidence="2" key="1">
    <citation type="submission" date="2022-01" db="EMBL/GenBank/DDBJ databases">
        <authorList>
            <person name="King R."/>
        </authorList>
    </citation>
    <scope>NUCLEOTIDE SEQUENCE</scope>
</reference>
<gene>
    <name evidence="2" type="ORF">CHIRRI_LOCUS2814</name>
</gene>
<evidence type="ECO:0000313" key="2">
    <source>
        <dbReference type="EMBL" id="CAG9799856.1"/>
    </source>
</evidence>
<feature type="chain" id="PRO_5040406104" evidence="1">
    <location>
        <begin position="21"/>
        <end position="147"/>
    </location>
</feature>
<name>A0A9N9RN12_9DIPT</name>
<evidence type="ECO:0000256" key="1">
    <source>
        <dbReference type="SAM" id="SignalP"/>
    </source>
</evidence>
<sequence length="147" mass="16253">MKIISTALALISSSLILVIASSNLDIDFASVIYKIQSIHMKKGSVDPLPIKFITFFNRDCVIQKLGLSSVDKSKIYSIKNLKEFKNASSKNKKILTAVEDAAKLCARDSIDSKDIGLFHTVQLRTFSQQIDSSEHGGCPIRRGCPMF</sequence>
<protein>
    <submittedName>
        <fullName evidence="2">Uncharacterized protein</fullName>
    </submittedName>
</protein>
<reference evidence="2" key="2">
    <citation type="submission" date="2022-10" db="EMBL/GenBank/DDBJ databases">
        <authorList>
            <consortium name="ENA_rothamsted_submissions"/>
            <consortium name="culmorum"/>
            <person name="King R."/>
        </authorList>
    </citation>
    <scope>NUCLEOTIDE SEQUENCE</scope>
</reference>
<organism evidence="2 3">
    <name type="scientific">Chironomus riparius</name>
    <dbReference type="NCBI Taxonomy" id="315576"/>
    <lineage>
        <taxon>Eukaryota</taxon>
        <taxon>Metazoa</taxon>
        <taxon>Ecdysozoa</taxon>
        <taxon>Arthropoda</taxon>
        <taxon>Hexapoda</taxon>
        <taxon>Insecta</taxon>
        <taxon>Pterygota</taxon>
        <taxon>Neoptera</taxon>
        <taxon>Endopterygota</taxon>
        <taxon>Diptera</taxon>
        <taxon>Nematocera</taxon>
        <taxon>Chironomoidea</taxon>
        <taxon>Chironomidae</taxon>
        <taxon>Chironominae</taxon>
        <taxon>Chironomus</taxon>
    </lineage>
</organism>
<dbReference type="Proteomes" id="UP001153620">
    <property type="component" value="Chromosome 1"/>
</dbReference>
<accession>A0A9N9RN12</accession>
<proteinExistence type="predicted"/>